<keyword evidence="9 10" id="KW-0539">Nucleus</keyword>
<feature type="binding site" evidence="10">
    <location>
        <position position="102"/>
    </location>
    <ligand>
        <name>ATP</name>
        <dbReference type="ChEBI" id="CHEBI:30616"/>
    </ligand>
</feature>
<evidence type="ECO:0000313" key="12">
    <source>
        <dbReference type="Proteomes" id="UP000471633"/>
    </source>
</evidence>
<feature type="binding site" evidence="10">
    <location>
        <position position="194"/>
    </location>
    <ligand>
        <name>ATP</name>
        <dbReference type="ChEBI" id="CHEBI:30616"/>
    </ligand>
</feature>
<reference evidence="11" key="4">
    <citation type="journal article" date="2022" name="PLoS Pathog.">
        <title>Chromosome-level genome of Schistosoma haematobium underpins genome-wide explorations of molecular variation.</title>
        <authorList>
            <person name="Stroehlein A.J."/>
            <person name="Korhonen P.K."/>
            <person name="Lee V.V."/>
            <person name="Ralph S.A."/>
            <person name="Mentink-Kane M."/>
            <person name="You H."/>
            <person name="McManus D.P."/>
            <person name="Tchuente L.T."/>
            <person name="Stothard J.R."/>
            <person name="Kaur P."/>
            <person name="Dudchenko O."/>
            <person name="Aiden E.L."/>
            <person name="Yang B."/>
            <person name="Yang H."/>
            <person name="Emery A.M."/>
            <person name="Webster B.L."/>
            <person name="Brindley P.J."/>
            <person name="Rollinson D."/>
            <person name="Chang B.C.H."/>
            <person name="Gasser R.B."/>
            <person name="Young N.D."/>
        </authorList>
    </citation>
    <scope>NUCLEOTIDE SEQUENCE</scope>
</reference>
<comment type="subunit">
    <text evidence="10">Monomer and homodimer. Interacts with small ribosomal subunit protein uS11. Not a structural component of 43S pre-ribosomes, but transiently interacts with them by binding to uS11.</text>
</comment>
<keyword evidence="5 10" id="KW-0808">Transferase</keyword>
<comment type="function">
    <text evidence="10">Broad-specificity nucleoside monophosphate (NMP) kinase that catalyzes the reversible transfer of the terminal phosphate group between nucleoside triphosphates and monophosphates. Has also ATPase activity. Involved in the late cytoplasmic maturation steps of the 40S ribosomal particles, specifically 18S rRNA maturation. While NMP activity is not required for ribosome maturation, ATPase activity is. Associates transiently with small ribosomal subunit protein uS11. ATP hydrolysis breaks the interaction with uS11. May temporarily remove uS11 from the ribosome to enable a conformational change of the ribosomal RNA that is needed for the final maturation step of the small ribosomal subunit. Its NMP activity may have a role in nuclear energy homeostasis.</text>
</comment>
<dbReference type="GO" id="GO:0005737">
    <property type="term" value="C:cytoplasm"/>
    <property type="evidence" value="ECO:0007669"/>
    <property type="project" value="UniProtKB-SubCell"/>
</dbReference>
<dbReference type="EMBL" id="AMPZ03000005">
    <property type="protein sequence ID" value="KAH9583429.1"/>
    <property type="molecule type" value="Genomic_DNA"/>
</dbReference>
<dbReference type="PANTHER" id="PTHR12595">
    <property type="entry name" value="POS9-ACTIVATING FACTOR FAP7-RELATED"/>
    <property type="match status" value="1"/>
</dbReference>
<evidence type="ECO:0000256" key="6">
    <source>
        <dbReference type="ARBA" id="ARBA00022741"/>
    </source>
</evidence>
<dbReference type="CTD" id="24595420"/>
<evidence type="ECO:0000313" key="11">
    <source>
        <dbReference type="EMBL" id="KAH9583429.1"/>
    </source>
</evidence>
<dbReference type="EC" id="2.7.4.3" evidence="10"/>
<dbReference type="Gene3D" id="3.40.50.300">
    <property type="entry name" value="P-loop containing nucleotide triphosphate hydrolases"/>
    <property type="match status" value="1"/>
</dbReference>
<keyword evidence="6 10" id="KW-0547">Nucleotide-binding</keyword>
<dbReference type="Pfam" id="PF13238">
    <property type="entry name" value="AAA_18"/>
    <property type="match status" value="1"/>
</dbReference>
<keyword evidence="3 10" id="KW-0690">Ribosome biogenesis</keyword>
<comment type="similarity">
    <text evidence="10">Belongs to the adenylate kinase family. AK6 subfamily.</text>
</comment>
<dbReference type="GeneID" id="24595420"/>
<keyword evidence="12" id="KW-1185">Reference proteome</keyword>
<reference evidence="11" key="2">
    <citation type="journal article" date="2019" name="Gigascience">
        <title>High-quality Schistosoma haematobium genome achieved by single-molecule and long-range sequencing.</title>
        <authorList>
            <person name="Stroehlein A.J."/>
            <person name="Korhonen P.K."/>
            <person name="Chong T.M."/>
            <person name="Lim Y.L."/>
            <person name="Chan K.G."/>
            <person name="Webster B."/>
            <person name="Rollinson D."/>
            <person name="Brindley P.J."/>
            <person name="Gasser R.B."/>
            <person name="Young N.D."/>
        </authorList>
    </citation>
    <scope>NUCLEOTIDE SEQUENCE</scope>
</reference>
<dbReference type="KEGG" id="shx:MS3_00007824"/>
<comment type="caution">
    <text evidence="10">Lacks conserved residue(s) required for the propagation of feature annotation.</text>
</comment>
<evidence type="ECO:0000256" key="1">
    <source>
        <dbReference type="ARBA" id="ARBA00000582"/>
    </source>
</evidence>
<evidence type="ECO:0000256" key="8">
    <source>
        <dbReference type="ARBA" id="ARBA00022840"/>
    </source>
</evidence>
<evidence type="ECO:0000256" key="5">
    <source>
        <dbReference type="ARBA" id="ARBA00022679"/>
    </source>
</evidence>
<name>A0A6A5E707_SCHHA</name>
<comment type="catalytic activity">
    <reaction evidence="10">
        <text>ATP + H2O = ADP + phosphate + H(+)</text>
        <dbReference type="Rhea" id="RHEA:13065"/>
        <dbReference type="ChEBI" id="CHEBI:15377"/>
        <dbReference type="ChEBI" id="CHEBI:15378"/>
        <dbReference type="ChEBI" id="CHEBI:30616"/>
        <dbReference type="ChEBI" id="CHEBI:43474"/>
        <dbReference type="ChEBI" id="CHEBI:456216"/>
    </reaction>
</comment>
<evidence type="ECO:0000256" key="9">
    <source>
        <dbReference type="ARBA" id="ARBA00023242"/>
    </source>
</evidence>
<dbReference type="GO" id="GO:0006364">
    <property type="term" value="P:rRNA processing"/>
    <property type="evidence" value="ECO:0007669"/>
    <property type="project" value="UniProtKB-KW"/>
</dbReference>
<dbReference type="FunFam" id="3.40.50.300:FF:000372">
    <property type="entry name" value="Adenylate kinase isoenzyme 6 homolog"/>
    <property type="match status" value="1"/>
</dbReference>
<keyword evidence="7 10" id="KW-0418">Kinase</keyword>
<dbReference type="GO" id="GO:0005524">
    <property type="term" value="F:ATP binding"/>
    <property type="evidence" value="ECO:0007669"/>
    <property type="project" value="UniProtKB-KW"/>
</dbReference>
<comment type="catalytic activity">
    <reaction evidence="1 10">
        <text>AMP + ATP = 2 ADP</text>
        <dbReference type="Rhea" id="RHEA:12973"/>
        <dbReference type="ChEBI" id="CHEBI:30616"/>
        <dbReference type="ChEBI" id="CHEBI:456215"/>
        <dbReference type="ChEBI" id="CHEBI:456216"/>
        <dbReference type="EC" id="2.7.4.3"/>
    </reaction>
</comment>
<reference evidence="11" key="1">
    <citation type="journal article" date="2012" name="Nat. Genet.">
        <title>Whole-genome sequence of Schistosoma haematobium.</title>
        <authorList>
            <person name="Young N.D."/>
            <person name="Jex A.R."/>
            <person name="Li B."/>
            <person name="Liu S."/>
            <person name="Yang L."/>
            <person name="Xiong Z."/>
            <person name="Li Y."/>
            <person name="Cantacessi C."/>
            <person name="Hall R.S."/>
            <person name="Xu X."/>
            <person name="Chen F."/>
            <person name="Wu X."/>
            <person name="Zerlotini A."/>
            <person name="Oliveira G."/>
            <person name="Hofmann A."/>
            <person name="Zhang G."/>
            <person name="Fang X."/>
            <person name="Kang Y."/>
            <person name="Campbell B.E."/>
            <person name="Loukas A."/>
            <person name="Ranganathan S."/>
            <person name="Rollinson D."/>
            <person name="Rinaldi G."/>
            <person name="Brindley P.J."/>
            <person name="Yang H."/>
            <person name="Wang J."/>
            <person name="Wang J."/>
            <person name="Gasser R.B."/>
        </authorList>
    </citation>
    <scope>NUCLEOTIDE SEQUENCE</scope>
</reference>
<dbReference type="SUPFAM" id="SSF52540">
    <property type="entry name" value="P-loop containing nucleoside triphosphate hydrolases"/>
    <property type="match status" value="1"/>
</dbReference>
<dbReference type="HAMAP" id="MF_00039">
    <property type="entry name" value="Adenylate_kinase_AK6"/>
    <property type="match status" value="1"/>
</dbReference>
<keyword evidence="4 10" id="KW-0698">rRNA processing</keyword>
<protein>
    <recommendedName>
        <fullName evidence="10">Adenylate kinase isoenzyme 6 homolog</fullName>
        <shortName evidence="10">AK6</shortName>
        <ecNumber evidence="10">2.7.4.3</ecNumber>
    </recommendedName>
    <alternativeName>
        <fullName evidence="10">Dual activity adenylate kinase/ATPase</fullName>
        <shortName evidence="10">AK/ATPase</shortName>
    </alternativeName>
</protein>
<evidence type="ECO:0000256" key="7">
    <source>
        <dbReference type="ARBA" id="ARBA00022777"/>
    </source>
</evidence>
<dbReference type="GO" id="GO:0016887">
    <property type="term" value="F:ATP hydrolysis activity"/>
    <property type="evidence" value="ECO:0007669"/>
    <property type="project" value="UniProtKB-UniRule"/>
</dbReference>
<feature type="region of interest" description="LID" evidence="10">
    <location>
        <begin position="193"/>
        <end position="203"/>
    </location>
</feature>
<organism evidence="11 12">
    <name type="scientific">Schistosoma haematobium</name>
    <name type="common">Blood fluke</name>
    <dbReference type="NCBI Taxonomy" id="6185"/>
    <lineage>
        <taxon>Eukaryota</taxon>
        <taxon>Metazoa</taxon>
        <taxon>Spiralia</taxon>
        <taxon>Lophotrochozoa</taxon>
        <taxon>Platyhelminthes</taxon>
        <taxon>Trematoda</taxon>
        <taxon>Digenea</taxon>
        <taxon>Strigeidida</taxon>
        <taxon>Schistosomatoidea</taxon>
        <taxon>Schistosomatidae</taxon>
        <taxon>Schistosoma</taxon>
    </lineage>
</organism>
<dbReference type="GO" id="GO:0005634">
    <property type="term" value="C:nucleus"/>
    <property type="evidence" value="ECO:0007669"/>
    <property type="project" value="UniProtKB-SubCell"/>
</dbReference>
<evidence type="ECO:0000256" key="10">
    <source>
        <dbReference type="HAMAP-Rule" id="MF_03173"/>
    </source>
</evidence>
<reference evidence="11" key="3">
    <citation type="submission" date="2021-06" db="EMBL/GenBank/DDBJ databases">
        <title>Chromosome-level genome assembly for S. haematobium.</title>
        <authorList>
            <person name="Stroehlein A.J."/>
        </authorList>
    </citation>
    <scope>NUCLEOTIDE SEQUENCE</scope>
</reference>
<dbReference type="GO" id="GO:0004017">
    <property type="term" value="F:AMP kinase activity"/>
    <property type="evidence" value="ECO:0007669"/>
    <property type="project" value="UniProtKB-UniRule"/>
</dbReference>
<accession>A0A6A5E707</accession>
<sequence>MSNKSNWNEKAASQLQNKTLKSVSAIQNLIQNIIKTSHSSELLSSAISHTINQDSVISSTSNKVIQLTCIIDRLTFYIFIYKMSTATLPNILITGTPGTGKTTISKEVSRRSSLNYISINDVAKEEELYDGYDEANQCHILDEDRILDELEDAMSSGGQIVDYHSCEFFPERWFDAVFVLRTDNTVLYPRLTSRNYSTEKVSDLIHCEIVQVILDEARESYSTDKVHELINNTPEDLERNISQICEWIKQWHIESS</sequence>
<evidence type="ECO:0000256" key="4">
    <source>
        <dbReference type="ARBA" id="ARBA00022552"/>
    </source>
</evidence>
<comment type="subcellular location">
    <subcellularLocation>
        <location evidence="10">Cytoplasm</location>
    </subcellularLocation>
    <subcellularLocation>
        <location evidence="10">Nucleus</location>
    </subcellularLocation>
</comment>
<feature type="region of interest" description="NMPbind" evidence="10">
    <location>
        <begin position="118"/>
        <end position="141"/>
    </location>
</feature>
<keyword evidence="8 10" id="KW-0067">ATP-binding</keyword>
<dbReference type="GO" id="GO:0042274">
    <property type="term" value="P:ribosomal small subunit biogenesis"/>
    <property type="evidence" value="ECO:0007669"/>
    <property type="project" value="UniProtKB-UniRule"/>
</dbReference>
<proteinExistence type="inferred from homology"/>
<dbReference type="AlphaFoldDB" id="A0A6A5E707"/>
<dbReference type="Proteomes" id="UP000471633">
    <property type="component" value="Unassembled WGS sequence"/>
</dbReference>
<evidence type="ECO:0000256" key="2">
    <source>
        <dbReference type="ARBA" id="ARBA00022490"/>
    </source>
</evidence>
<dbReference type="RefSeq" id="XP_035589944.1">
    <property type="nucleotide sequence ID" value="XM_035732958.2"/>
</dbReference>
<dbReference type="InterPro" id="IPR027417">
    <property type="entry name" value="P-loop_NTPase"/>
</dbReference>
<feature type="binding site" evidence="10">
    <location>
        <position position="101"/>
    </location>
    <ligand>
        <name>ATP</name>
        <dbReference type="ChEBI" id="CHEBI:30616"/>
    </ligand>
</feature>
<gene>
    <name evidence="11" type="primary">TAF9_1</name>
    <name evidence="11" type="ORF">MS3_00007824</name>
</gene>
<dbReference type="PANTHER" id="PTHR12595:SF0">
    <property type="entry name" value="ADENYLATE KINASE ISOENZYME 6"/>
    <property type="match status" value="1"/>
</dbReference>
<dbReference type="InterPro" id="IPR020618">
    <property type="entry name" value="Adenyl_kinase_AK6"/>
</dbReference>
<feature type="binding site" evidence="10">
    <location>
        <position position="103"/>
    </location>
    <ligand>
        <name>ATP</name>
        <dbReference type="ChEBI" id="CHEBI:30616"/>
    </ligand>
</feature>
<feature type="binding site" evidence="10">
    <location>
        <position position="98"/>
    </location>
    <ligand>
        <name>ATP</name>
        <dbReference type="ChEBI" id="CHEBI:30616"/>
    </ligand>
</feature>
<evidence type="ECO:0000256" key="3">
    <source>
        <dbReference type="ARBA" id="ARBA00022517"/>
    </source>
</evidence>
<feature type="binding site" evidence="10">
    <location>
        <position position="100"/>
    </location>
    <ligand>
        <name>ATP</name>
        <dbReference type="ChEBI" id="CHEBI:30616"/>
    </ligand>
</feature>
<keyword evidence="2 10" id="KW-0963">Cytoplasm</keyword>
<comment type="caution">
    <text evidence="11">The sequence shown here is derived from an EMBL/GenBank/DDBJ whole genome shotgun (WGS) entry which is preliminary data.</text>
</comment>